<organism evidence="1 2">
    <name type="scientific">Thelephora ganbajun</name>
    <name type="common">Ganba fungus</name>
    <dbReference type="NCBI Taxonomy" id="370292"/>
    <lineage>
        <taxon>Eukaryota</taxon>
        <taxon>Fungi</taxon>
        <taxon>Dikarya</taxon>
        <taxon>Basidiomycota</taxon>
        <taxon>Agaricomycotina</taxon>
        <taxon>Agaricomycetes</taxon>
        <taxon>Thelephorales</taxon>
        <taxon>Thelephoraceae</taxon>
        <taxon>Thelephora</taxon>
    </lineage>
</organism>
<protein>
    <submittedName>
        <fullName evidence="1">Uncharacterized protein</fullName>
    </submittedName>
</protein>
<dbReference type="Proteomes" id="UP000886501">
    <property type="component" value="Unassembled WGS sequence"/>
</dbReference>
<proteinExistence type="predicted"/>
<keyword evidence="2" id="KW-1185">Reference proteome</keyword>
<accession>A0ACB6YZ83</accession>
<feature type="non-terminal residue" evidence="1">
    <location>
        <position position="1"/>
    </location>
</feature>
<dbReference type="EMBL" id="MU118374">
    <property type="protein sequence ID" value="KAF9642726.1"/>
    <property type="molecule type" value="Genomic_DNA"/>
</dbReference>
<reference evidence="1" key="2">
    <citation type="journal article" date="2020" name="Nat. Commun.">
        <title>Large-scale genome sequencing of mycorrhizal fungi provides insights into the early evolution of symbiotic traits.</title>
        <authorList>
            <person name="Miyauchi S."/>
            <person name="Kiss E."/>
            <person name="Kuo A."/>
            <person name="Drula E."/>
            <person name="Kohler A."/>
            <person name="Sanchez-Garcia M."/>
            <person name="Morin E."/>
            <person name="Andreopoulos B."/>
            <person name="Barry K.W."/>
            <person name="Bonito G."/>
            <person name="Buee M."/>
            <person name="Carver A."/>
            <person name="Chen C."/>
            <person name="Cichocki N."/>
            <person name="Clum A."/>
            <person name="Culley D."/>
            <person name="Crous P.W."/>
            <person name="Fauchery L."/>
            <person name="Girlanda M."/>
            <person name="Hayes R.D."/>
            <person name="Keri Z."/>
            <person name="LaButti K."/>
            <person name="Lipzen A."/>
            <person name="Lombard V."/>
            <person name="Magnuson J."/>
            <person name="Maillard F."/>
            <person name="Murat C."/>
            <person name="Nolan M."/>
            <person name="Ohm R.A."/>
            <person name="Pangilinan J."/>
            <person name="Pereira M.F."/>
            <person name="Perotto S."/>
            <person name="Peter M."/>
            <person name="Pfister S."/>
            <person name="Riley R."/>
            <person name="Sitrit Y."/>
            <person name="Stielow J.B."/>
            <person name="Szollosi G."/>
            <person name="Zifcakova L."/>
            <person name="Stursova M."/>
            <person name="Spatafora J.W."/>
            <person name="Tedersoo L."/>
            <person name="Vaario L.M."/>
            <person name="Yamada A."/>
            <person name="Yan M."/>
            <person name="Wang P."/>
            <person name="Xu J."/>
            <person name="Bruns T."/>
            <person name="Baldrian P."/>
            <person name="Vilgalys R."/>
            <person name="Dunand C."/>
            <person name="Henrissat B."/>
            <person name="Grigoriev I.V."/>
            <person name="Hibbett D."/>
            <person name="Nagy L.G."/>
            <person name="Martin F.M."/>
        </authorList>
    </citation>
    <scope>NUCLEOTIDE SEQUENCE</scope>
    <source>
        <strain evidence="1">P2</strain>
    </source>
</reference>
<comment type="caution">
    <text evidence="1">The sequence shown here is derived from an EMBL/GenBank/DDBJ whole genome shotgun (WGS) entry which is preliminary data.</text>
</comment>
<gene>
    <name evidence="1" type="ORF">BDM02DRAFT_3105304</name>
</gene>
<evidence type="ECO:0000313" key="2">
    <source>
        <dbReference type="Proteomes" id="UP000886501"/>
    </source>
</evidence>
<reference evidence="1" key="1">
    <citation type="submission" date="2019-10" db="EMBL/GenBank/DDBJ databases">
        <authorList>
            <consortium name="DOE Joint Genome Institute"/>
            <person name="Kuo A."/>
            <person name="Miyauchi S."/>
            <person name="Kiss E."/>
            <person name="Drula E."/>
            <person name="Kohler A."/>
            <person name="Sanchez-Garcia M."/>
            <person name="Andreopoulos B."/>
            <person name="Barry K.W."/>
            <person name="Bonito G."/>
            <person name="Buee M."/>
            <person name="Carver A."/>
            <person name="Chen C."/>
            <person name="Cichocki N."/>
            <person name="Clum A."/>
            <person name="Culley D."/>
            <person name="Crous P.W."/>
            <person name="Fauchery L."/>
            <person name="Girlanda M."/>
            <person name="Hayes R."/>
            <person name="Keri Z."/>
            <person name="Labutti K."/>
            <person name="Lipzen A."/>
            <person name="Lombard V."/>
            <person name="Magnuson J."/>
            <person name="Maillard F."/>
            <person name="Morin E."/>
            <person name="Murat C."/>
            <person name="Nolan M."/>
            <person name="Ohm R."/>
            <person name="Pangilinan J."/>
            <person name="Pereira M."/>
            <person name="Perotto S."/>
            <person name="Peter M."/>
            <person name="Riley R."/>
            <person name="Sitrit Y."/>
            <person name="Stielow B."/>
            <person name="Szollosi G."/>
            <person name="Zifcakova L."/>
            <person name="Stursova M."/>
            <person name="Spatafora J.W."/>
            <person name="Tedersoo L."/>
            <person name="Vaario L.-M."/>
            <person name="Yamada A."/>
            <person name="Yan M."/>
            <person name="Wang P."/>
            <person name="Xu J."/>
            <person name="Bruns T."/>
            <person name="Baldrian P."/>
            <person name="Vilgalys R."/>
            <person name="Henrissat B."/>
            <person name="Grigoriev I.V."/>
            <person name="Hibbett D."/>
            <person name="Nagy L.G."/>
            <person name="Martin F.M."/>
        </authorList>
    </citation>
    <scope>NUCLEOTIDE SEQUENCE</scope>
    <source>
        <strain evidence="1">P2</strain>
    </source>
</reference>
<evidence type="ECO:0000313" key="1">
    <source>
        <dbReference type="EMBL" id="KAF9642726.1"/>
    </source>
</evidence>
<sequence>GECEHRRVKRFYARTNHRLVAKSISNQEARQRLIGRLTKTKKNIPGPVDEVVPDASSTPSYVTSKPWKESKIARNWMIEQESDPLFDGFVWNLKRHALSRLLVQDDEPTREDILNTDIDKGGKISIHKTIRINYTTYDLQRRSDVINLRTCPDIMVTSPEDDRSHPY</sequence>
<name>A0ACB6YZ83_THEGA</name>